<proteinExistence type="predicted"/>
<accession>A0ABN8B0P0</accession>
<protein>
    <submittedName>
        <fullName evidence="1">Uncharacterized protein</fullName>
    </submittedName>
</protein>
<reference evidence="1" key="1">
    <citation type="submission" date="2021-12" db="EMBL/GenBank/DDBJ databases">
        <authorList>
            <person name="King R."/>
        </authorList>
    </citation>
    <scope>NUCLEOTIDE SEQUENCE</scope>
</reference>
<evidence type="ECO:0000313" key="2">
    <source>
        <dbReference type="Proteomes" id="UP001153292"/>
    </source>
</evidence>
<organism evidence="1 2">
    <name type="scientific">Chilo suppressalis</name>
    <name type="common">Asiatic rice borer moth</name>
    <dbReference type="NCBI Taxonomy" id="168631"/>
    <lineage>
        <taxon>Eukaryota</taxon>
        <taxon>Metazoa</taxon>
        <taxon>Ecdysozoa</taxon>
        <taxon>Arthropoda</taxon>
        <taxon>Hexapoda</taxon>
        <taxon>Insecta</taxon>
        <taxon>Pterygota</taxon>
        <taxon>Neoptera</taxon>
        <taxon>Endopterygota</taxon>
        <taxon>Lepidoptera</taxon>
        <taxon>Glossata</taxon>
        <taxon>Ditrysia</taxon>
        <taxon>Pyraloidea</taxon>
        <taxon>Crambidae</taxon>
        <taxon>Crambinae</taxon>
        <taxon>Chilo</taxon>
    </lineage>
</organism>
<gene>
    <name evidence="1" type="ORF">CHILSU_LOCUS3458</name>
</gene>
<dbReference type="EMBL" id="OU963909">
    <property type="protein sequence ID" value="CAH0400269.1"/>
    <property type="molecule type" value="Genomic_DNA"/>
</dbReference>
<dbReference type="Proteomes" id="UP001153292">
    <property type="component" value="Chromosome 16"/>
</dbReference>
<evidence type="ECO:0000313" key="1">
    <source>
        <dbReference type="EMBL" id="CAH0400269.1"/>
    </source>
</evidence>
<sequence length="211" mass="23076">MATVAYSNLLYQRITRTLPHRKPGTWESNAVLFSSPSLDPQSMVCIVAEKSVQYVESGRCVVSETAAGCRRACMTLHTTAKTVRSVTGFGDGEILRGPQAENWRVPLEPIYVPTAGAQAFPMDGIGRLGHDPPRGPSADWWVLTTADAAGTNGLTCLPKHGGVRDSKFFGHPSNDRPLRKLLNFNDRSRTRLPLAPSSSSLHRKLLPLRQT</sequence>
<keyword evidence="2" id="KW-1185">Reference proteome</keyword>
<name>A0ABN8B0P0_CHISP</name>